<dbReference type="InterPro" id="IPR027051">
    <property type="entry name" value="XdhC_Rossmann_dom"/>
</dbReference>
<accession>A0A9X3A0F5</accession>
<evidence type="ECO:0000313" key="3">
    <source>
        <dbReference type="Proteomes" id="UP001141259"/>
    </source>
</evidence>
<proteinExistence type="predicted"/>
<dbReference type="EMBL" id="JANYMP010000007">
    <property type="protein sequence ID" value="MCS7478514.1"/>
    <property type="molecule type" value="Genomic_DNA"/>
</dbReference>
<dbReference type="InterPro" id="IPR003777">
    <property type="entry name" value="XdhC_CoxI"/>
</dbReference>
<dbReference type="AlphaFoldDB" id="A0A9X3A0F5"/>
<evidence type="ECO:0000259" key="1">
    <source>
        <dbReference type="SMART" id="SM00746"/>
    </source>
</evidence>
<dbReference type="PANTHER" id="PTHR30388">
    <property type="entry name" value="ALDEHYDE OXIDOREDUCTASE MOLYBDENUM COFACTOR ASSEMBLY PROTEIN"/>
    <property type="match status" value="1"/>
</dbReference>
<dbReference type="Pfam" id="PF13478">
    <property type="entry name" value="XdhC_C"/>
    <property type="match status" value="1"/>
</dbReference>
<reference evidence="2" key="1">
    <citation type="submission" date="2022-08" db="EMBL/GenBank/DDBJ databases">
        <authorList>
            <person name="Tistechok S."/>
            <person name="Samborskyy M."/>
            <person name="Roman I."/>
        </authorList>
    </citation>
    <scope>NUCLEOTIDE SEQUENCE</scope>
    <source>
        <strain evidence="2">DSM 103496</strain>
    </source>
</reference>
<dbReference type="Gene3D" id="3.40.50.720">
    <property type="entry name" value="NAD(P)-binding Rossmann-like Domain"/>
    <property type="match status" value="1"/>
</dbReference>
<organism evidence="2 3">
    <name type="scientific">Umezawaea endophytica</name>
    <dbReference type="NCBI Taxonomy" id="1654476"/>
    <lineage>
        <taxon>Bacteria</taxon>
        <taxon>Bacillati</taxon>
        <taxon>Actinomycetota</taxon>
        <taxon>Actinomycetes</taxon>
        <taxon>Pseudonocardiales</taxon>
        <taxon>Pseudonocardiaceae</taxon>
        <taxon>Umezawaea</taxon>
    </lineage>
</organism>
<dbReference type="Proteomes" id="UP001141259">
    <property type="component" value="Unassembled WGS sequence"/>
</dbReference>
<comment type="caution">
    <text evidence="2">The sequence shown here is derived from an EMBL/GenBank/DDBJ whole genome shotgun (WGS) entry which is preliminary data.</text>
</comment>
<dbReference type="PANTHER" id="PTHR30388:SF4">
    <property type="entry name" value="MOLYBDENUM COFACTOR INSERTION CHAPERONE PAOD"/>
    <property type="match status" value="1"/>
</dbReference>
<dbReference type="SMART" id="SM00746">
    <property type="entry name" value="TRASH"/>
    <property type="match status" value="1"/>
</dbReference>
<gene>
    <name evidence="2" type="ORF">NZH93_16765</name>
</gene>
<protein>
    <submittedName>
        <fullName evidence="2">XdhC family protein</fullName>
    </submittedName>
</protein>
<name>A0A9X3A0F5_9PSEU</name>
<sequence length="287" mass="30124">MSVLTRVDDLRSGRTPFVLATVVRAERPTSARPGDRAVVLPDGSVEGFVGGTCAESTVRTLCLRLLATGESTLLRITPTADSETVAEGVVTVGNPCLSGGSLDIFLETVLPPVLVHVHGDGPVARALVDVGRAIGHDVREASPTPPHDLAVLVVASHGRDEEPLLTAALRAEVPYVGLIASRRRGQAVLAALPVTDAQRARVHTPAGLDIGARTPAEVALSVYAQVIAEHVRAHEPAPPRTAVDPVCGMAVTIDESTASVVDDGTTRYFCGPGCRRTYTDDPKRHRA</sequence>
<feature type="domain" description="TRASH" evidence="1">
    <location>
        <begin position="244"/>
        <end position="282"/>
    </location>
</feature>
<dbReference type="InterPro" id="IPR011017">
    <property type="entry name" value="TRASH_dom"/>
</dbReference>
<dbReference type="Pfam" id="PF02625">
    <property type="entry name" value="XdhC_CoxI"/>
    <property type="match status" value="1"/>
</dbReference>
<dbReference type="RefSeq" id="WP_259624022.1">
    <property type="nucleotide sequence ID" value="NZ_JANYMP010000007.1"/>
</dbReference>
<keyword evidence="3" id="KW-1185">Reference proteome</keyword>
<dbReference type="InterPro" id="IPR052698">
    <property type="entry name" value="MoCofactor_Util/Proc"/>
</dbReference>
<evidence type="ECO:0000313" key="2">
    <source>
        <dbReference type="EMBL" id="MCS7478514.1"/>
    </source>
</evidence>